<dbReference type="Gene3D" id="2.160.20.10">
    <property type="entry name" value="Single-stranded right-handed beta-helix, Pectin lyase-like"/>
    <property type="match status" value="1"/>
</dbReference>
<dbReference type="Proteomes" id="UP000002432">
    <property type="component" value="Chromosome"/>
</dbReference>
<dbReference type="InterPro" id="IPR012334">
    <property type="entry name" value="Pectin_lyas_fold"/>
</dbReference>
<reference evidence="1 2" key="1">
    <citation type="journal article" date="2009" name="Appl. Environ. Microbiol.">
        <title>Three genomes from the phylum Acidobacteria provide insight into the lifestyles of these microorganisms in soils.</title>
        <authorList>
            <person name="Ward N.L."/>
            <person name="Challacombe J.F."/>
            <person name="Janssen P.H."/>
            <person name="Henrissat B."/>
            <person name="Coutinho P.M."/>
            <person name="Wu M."/>
            <person name="Xie G."/>
            <person name="Haft D.H."/>
            <person name="Sait M."/>
            <person name="Badger J."/>
            <person name="Barabote R.D."/>
            <person name="Bradley B."/>
            <person name="Brettin T.S."/>
            <person name="Brinkac L.M."/>
            <person name="Bruce D."/>
            <person name="Creasy T."/>
            <person name="Daugherty S.C."/>
            <person name="Davidsen T.M."/>
            <person name="DeBoy R.T."/>
            <person name="Detter J.C."/>
            <person name="Dodson R.J."/>
            <person name="Durkin A.S."/>
            <person name="Ganapathy A."/>
            <person name="Gwinn-Giglio M."/>
            <person name="Han C.S."/>
            <person name="Khouri H."/>
            <person name="Kiss H."/>
            <person name="Kothari S.P."/>
            <person name="Madupu R."/>
            <person name="Nelson K.E."/>
            <person name="Nelson W.C."/>
            <person name="Paulsen I."/>
            <person name="Penn K."/>
            <person name="Ren Q."/>
            <person name="Rosovitz M.J."/>
            <person name="Selengut J.D."/>
            <person name="Shrivastava S."/>
            <person name="Sullivan S.A."/>
            <person name="Tapia R."/>
            <person name="Thompson L.S."/>
            <person name="Watkins K.L."/>
            <person name="Yang Q."/>
            <person name="Yu C."/>
            <person name="Zafar N."/>
            <person name="Zhou L."/>
            <person name="Kuske C.R."/>
        </authorList>
    </citation>
    <scope>NUCLEOTIDE SEQUENCE [LARGE SCALE GENOMIC DNA]</scope>
    <source>
        <strain evidence="1 2">Ellin345</strain>
    </source>
</reference>
<dbReference type="HOGENOM" id="CLU_1007546_0_0_0"/>
<name>Q1ILQ5_KORVE</name>
<dbReference type="InterPro" id="IPR011050">
    <property type="entry name" value="Pectin_lyase_fold/virulence"/>
</dbReference>
<sequence length="276" mass="29159">MAKSGDGSAANPYKGWESALEADGAVVQFRPGHYFATRTVNLHGPVDIDGKMAIIHKVSAGAAFAINGVPGSQTSEFVIRDIRIDGGDQGDVGITVGNGSGPVYSANGLLENIGVHGFKKAGIWLQAAQIVTMMRVEAYSNGTGFLFAGSAGANTTVNSYGCRAFQNGIGVEIDMGHGLNFNGLTSESNRFEGVKIVSQGRSVRQVHFNGCWLEQNNKARPNSKASQFSVDGEAVEGLVLEDTTFAIAGSGNQHFSLGRSTMDKRVQNLHLQSPDH</sequence>
<accession>Q1ILQ5</accession>
<protein>
    <recommendedName>
        <fullName evidence="3">Right handed beta helix domain-containing protein</fullName>
    </recommendedName>
</protein>
<keyword evidence="2" id="KW-1185">Reference proteome</keyword>
<dbReference type="KEGG" id="aba:Acid345_3194"/>
<dbReference type="AlphaFoldDB" id="Q1ILQ5"/>
<proteinExistence type="predicted"/>
<dbReference type="EnsemblBacteria" id="ABF42195">
    <property type="protein sequence ID" value="ABF42195"/>
    <property type="gene ID" value="Acid345_3194"/>
</dbReference>
<gene>
    <name evidence="1" type="ordered locus">Acid345_3194</name>
</gene>
<organism evidence="1 2">
    <name type="scientific">Koribacter versatilis (strain Ellin345)</name>
    <dbReference type="NCBI Taxonomy" id="204669"/>
    <lineage>
        <taxon>Bacteria</taxon>
        <taxon>Pseudomonadati</taxon>
        <taxon>Acidobacteriota</taxon>
        <taxon>Terriglobia</taxon>
        <taxon>Terriglobales</taxon>
        <taxon>Candidatus Korobacteraceae</taxon>
        <taxon>Candidatus Korobacter</taxon>
    </lineage>
</organism>
<evidence type="ECO:0000313" key="2">
    <source>
        <dbReference type="Proteomes" id="UP000002432"/>
    </source>
</evidence>
<dbReference type="SUPFAM" id="SSF51126">
    <property type="entry name" value="Pectin lyase-like"/>
    <property type="match status" value="1"/>
</dbReference>
<evidence type="ECO:0008006" key="3">
    <source>
        <dbReference type="Google" id="ProtNLM"/>
    </source>
</evidence>
<dbReference type="EMBL" id="CP000360">
    <property type="protein sequence ID" value="ABF42195.1"/>
    <property type="molecule type" value="Genomic_DNA"/>
</dbReference>
<evidence type="ECO:0000313" key="1">
    <source>
        <dbReference type="EMBL" id="ABF42195.1"/>
    </source>
</evidence>